<dbReference type="AlphaFoldDB" id="A0A482VMH1"/>
<proteinExistence type="predicted"/>
<sequence>MVYAREKFNMEIRKAQNGHWLATEKFRRKGVICSFRGGPDGGDNTLTARESMEFLEGQKNVASERRKAAETPKAAEKSARPPADKGAKPTGQGYAAALRNKLQEAPAAYETVVMVSGKNGTETREAMKETVRGKEIGGTLASVIKKRDGSVVLLSKSAEQKAKLDAVLKGREGIVVEDGRKFQPTVMLTGVEAGYTAEALVRDNSGK</sequence>
<reference evidence="2 3" key="1">
    <citation type="submission" date="2017-03" db="EMBL/GenBank/DDBJ databases">
        <title>Genome of the blue death feigning beetle - Asbolus verrucosus.</title>
        <authorList>
            <person name="Rider S.D."/>
        </authorList>
    </citation>
    <scope>NUCLEOTIDE SEQUENCE [LARGE SCALE GENOMIC DNA]</scope>
    <source>
        <strain evidence="2">Butters</strain>
        <tissue evidence="2">Head and leg muscle</tissue>
    </source>
</reference>
<feature type="region of interest" description="Disordered" evidence="1">
    <location>
        <begin position="59"/>
        <end position="92"/>
    </location>
</feature>
<evidence type="ECO:0000256" key="1">
    <source>
        <dbReference type="SAM" id="MobiDB-lite"/>
    </source>
</evidence>
<comment type="caution">
    <text evidence="2">The sequence shown here is derived from an EMBL/GenBank/DDBJ whole genome shotgun (WGS) entry which is preliminary data.</text>
</comment>
<dbReference type="OrthoDB" id="10641991at2759"/>
<dbReference type="Proteomes" id="UP000292052">
    <property type="component" value="Unassembled WGS sequence"/>
</dbReference>
<dbReference type="EMBL" id="QDEB01087261">
    <property type="protein sequence ID" value="RZC33639.1"/>
    <property type="molecule type" value="Genomic_DNA"/>
</dbReference>
<evidence type="ECO:0000313" key="3">
    <source>
        <dbReference type="Proteomes" id="UP000292052"/>
    </source>
</evidence>
<name>A0A482VMH1_ASBVE</name>
<keyword evidence="3" id="KW-1185">Reference proteome</keyword>
<gene>
    <name evidence="2" type="ORF">BDFB_012511</name>
</gene>
<protein>
    <submittedName>
        <fullName evidence="2">Uncharacterized protein</fullName>
    </submittedName>
</protein>
<evidence type="ECO:0000313" key="2">
    <source>
        <dbReference type="EMBL" id="RZC33639.1"/>
    </source>
</evidence>
<accession>A0A482VMH1</accession>
<organism evidence="2 3">
    <name type="scientific">Asbolus verrucosus</name>
    <name type="common">Desert ironclad beetle</name>
    <dbReference type="NCBI Taxonomy" id="1661398"/>
    <lineage>
        <taxon>Eukaryota</taxon>
        <taxon>Metazoa</taxon>
        <taxon>Ecdysozoa</taxon>
        <taxon>Arthropoda</taxon>
        <taxon>Hexapoda</taxon>
        <taxon>Insecta</taxon>
        <taxon>Pterygota</taxon>
        <taxon>Neoptera</taxon>
        <taxon>Endopterygota</taxon>
        <taxon>Coleoptera</taxon>
        <taxon>Polyphaga</taxon>
        <taxon>Cucujiformia</taxon>
        <taxon>Tenebrionidae</taxon>
        <taxon>Pimeliinae</taxon>
        <taxon>Asbolus</taxon>
    </lineage>
</organism>
<feature type="compositionally biased region" description="Basic and acidic residues" evidence="1">
    <location>
        <begin position="62"/>
        <end position="87"/>
    </location>
</feature>